<keyword evidence="3" id="KW-0808">Transferase</keyword>
<keyword evidence="5" id="KW-0418">Kinase</keyword>
<dbReference type="PANTHER" id="PTHR24356:SF400">
    <property type="entry name" value="SERINE_THREONINE-PROTEIN KINASE CBK1"/>
    <property type="match status" value="1"/>
</dbReference>
<dbReference type="Gene3D" id="1.10.510.10">
    <property type="entry name" value="Transferase(Phosphotransferase) domain 1"/>
    <property type="match status" value="1"/>
</dbReference>
<protein>
    <recommendedName>
        <fullName evidence="1">non-specific serine/threonine protein kinase</fullName>
        <ecNumber evidence="1">2.7.11.1</ecNumber>
    </recommendedName>
</protein>
<dbReference type="OrthoDB" id="3638488at2759"/>
<evidence type="ECO:0000256" key="11">
    <source>
        <dbReference type="SAM" id="MobiDB-lite"/>
    </source>
</evidence>
<comment type="catalytic activity">
    <reaction evidence="8">
        <text>L-seryl-[protein] + ATP = O-phospho-L-seryl-[protein] + ADP + H(+)</text>
        <dbReference type="Rhea" id="RHEA:17989"/>
        <dbReference type="Rhea" id="RHEA-COMP:9863"/>
        <dbReference type="Rhea" id="RHEA-COMP:11604"/>
        <dbReference type="ChEBI" id="CHEBI:15378"/>
        <dbReference type="ChEBI" id="CHEBI:29999"/>
        <dbReference type="ChEBI" id="CHEBI:30616"/>
        <dbReference type="ChEBI" id="CHEBI:83421"/>
        <dbReference type="ChEBI" id="CHEBI:456216"/>
        <dbReference type="EC" id="2.7.11.1"/>
    </reaction>
</comment>
<keyword evidence="6 9" id="KW-0067">ATP-binding</keyword>
<keyword evidence="2 10" id="KW-0723">Serine/threonine-protein kinase</keyword>
<dbReference type="InterPro" id="IPR000719">
    <property type="entry name" value="Prot_kinase_dom"/>
</dbReference>
<dbReference type="STRING" id="41688.A0A2N3NE75"/>
<feature type="binding site" evidence="9">
    <location>
        <position position="282"/>
    </location>
    <ligand>
        <name>ATP</name>
        <dbReference type="ChEBI" id="CHEBI:30616"/>
    </ligand>
</feature>
<dbReference type="InterPro" id="IPR008271">
    <property type="entry name" value="Ser/Thr_kinase_AS"/>
</dbReference>
<evidence type="ECO:0000256" key="4">
    <source>
        <dbReference type="ARBA" id="ARBA00022741"/>
    </source>
</evidence>
<dbReference type="PROSITE" id="PS00108">
    <property type="entry name" value="PROTEIN_KINASE_ST"/>
    <property type="match status" value="1"/>
</dbReference>
<evidence type="ECO:0000259" key="12">
    <source>
        <dbReference type="PROSITE" id="PS50011"/>
    </source>
</evidence>
<dbReference type="VEuPathDB" id="FungiDB:jhhlp_002417"/>
<dbReference type="SUPFAM" id="SSF56112">
    <property type="entry name" value="Protein kinase-like (PK-like)"/>
    <property type="match status" value="1"/>
</dbReference>
<dbReference type="Proteomes" id="UP000233524">
    <property type="component" value="Unassembled WGS sequence"/>
</dbReference>
<organism evidence="13 14">
    <name type="scientific">Lomentospora prolificans</name>
    <dbReference type="NCBI Taxonomy" id="41688"/>
    <lineage>
        <taxon>Eukaryota</taxon>
        <taxon>Fungi</taxon>
        <taxon>Dikarya</taxon>
        <taxon>Ascomycota</taxon>
        <taxon>Pezizomycotina</taxon>
        <taxon>Sordariomycetes</taxon>
        <taxon>Hypocreomycetidae</taxon>
        <taxon>Microascales</taxon>
        <taxon>Microascaceae</taxon>
        <taxon>Lomentospora</taxon>
    </lineage>
</organism>
<evidence type="ECO:0000256" key="5">
    <source>
        <dbReference type="ARBA" id="ARBA00022777"/>
    </source>
</evidence>
<evidence type="ECO:0000256" key="9">
    <source>
        <dbReference type="PROSITE-ProRule" id="PRU10141"/>
    </source>
</evidence>
<evidence type="ECO:0000256" key="2">
    <source>
        <dbReference type="ARBA" id="ARBA00022527"/>
    </source>
</evidence>
<evidence type="ECO:0000256" key="8">
    <source>
        <dbReference type="ARBA" id="ARBA00048679"/>
    </source>
</evidence>
<dbReference type="Gene3D" id="3.30.200.20">
    <property type="entry name" value="Phosphorylase Kinase, domain 1"/>
    <property type="match status" value="1"/>
</dbReference>
<reference evidence="13 14" key="1">
    <citation type="journal article" date="2017" name="G3 (Bethesda)">
        <title>First Draft Genome Sequence of the Pathogenic Fungus Lomentospora prolificans (Formerly Scedosporium prolificans).</title>
        <authorList>
            <person name="Luo R."/>
            <person name="Zimin A."/>
            <person name="Workman R."/>
            <person name="Fan Y."/>
            <person name="Pertea G."/>
            <person name="Grossman N."/>
            <person name="Wear M.P."/>
            <person name="Jia B."/>
            <person name="Miller H."/>
            <person name="Casadevall A."/>
            <person name="Timp W."/>
            <person name="Zhang S.X."/>
            <person name="Salzberg S.L."/>
        </authorList>
    </citation>
    <scope>NUCLEOTIDE SEQUENCE [LARGE SCALE GENOMIC DNA]</scope>
    <source>
        <strain evidence="13 14">JHH-5317</strain>
    </source>
</reference>
<accession>A0A2N3NE75</accession>
<comment type="similarity">
    <text evidence="10">Belongs to the protein kinase superfamily.</text>
</comment>
<dbReference type="PROSITE" id="PS00107">
    <property type="entry name" value="PROTEIN_KINASE_ATP"/>
    <property type="match status" value="1"/>
</dbReference>
<dbReference type="Pfam" id="PF00069">
    <property type="entry name" value="Pkinase"/>
    <property type="match status" value="1"/>
</dbReference>
<dbReference type="InterPro" id="IPR011009">
    <property type="entry name" value="Kinase-like_dom_sf"/>
</dbReference>
<dbReference type="InParanoid" id="A0A2N3NE75"/>
<evidence type="ECO:0000313" key="14">
    <source>
        <dbReference type="Proteomes" id="UP000233524"/>
    </source>
</evidence>
<proteinExistence type="inferred from homology"/>
<dbReference type="GO" id="GO:0005524">
    <property type="term" value="F:ATP binding"/>
    <property type="evidence" value="ECO:0007669"/>
    <property type="project" value="UniProtKB-UniRule"/>
</dbReference>
<comment type="caution">
    <text evidence="13">The sequence shown here is derived from an EMBL/GenBank/DDBJ whole genome shotgun (WGS) entry which is preliminary data.</text>
</comment>
<name>A0A2N3NE75_9PEZI</name>
<feature type="region of interest" description="Disordered" evidence="11">
    <location>
        <begin position="1"/>
        <end position="26"/>
    </location>
</feature>
<evidence type="ECO:0000256" key="10">
    <source>
        <dbReference type="RuleBase" id="RU000304"/>
    </source>
</evidence>
<sequence length="460" mass="51991">MGRSNDSLPAPELARPPLPKGKLPVPTIERMLRPVLPPFTLPEPTSEHNSTVVIRESSANNVSQIMPDSRLLMSSWLLPSSPAPSTDISSTFSPTSEPLTAKTSVESKYFPSSPDWIVSSEKARRVVRRVPGPSTSDGLSTIQELPPGRVKPTIKTVERVSAAKIYLETHFHELLSRPTLRELCRQHLEFKLAQSDIHSEQKESLRKGFYAQWAWHLRETRVLKTKSARSARGDSQSSCADDFETLKLLGKGSFGVVRLVSEKPKPENSFRRQVYAMKVIRKSDMIKSSQEGHLRAERDLLVMAEGSNWIVSLFTSFQDEKNLYLVMDYMPGGDFLCLLIRENILPESVTRFYIAEMILCVEEAHRLGCIHRDVKPDNFLISSSGHLKISDFGLAFDGHWSHETSYYNYQRYSLLRHLGITIDGDDSDMEDRAALKKQIECLGHEKYDKIFNGYGGPLLN</sequence>
<evidence type="ECO:0000256" key="3">
    <source>
        <dbReference type="ARBA" id="ARBA00022679"/>
    </source>
</evidence>
<dbReference type="GO" id="GO:0035556">
    <property type="term" value="P:intracellular signal transduction"/>
    <property type="evidence" value="ECO:0007669"/>
    <property type="project" value="TreeGrafter"/>
</dbReference>
<gene>
    <name evidence="13" type="ORF">jhhlp_002417</name>
</gene>
<evidence type="ECO:0000256" key="6">
    <source>
        <dbReference type="ARBA" id="ARBA00022840"/>
    </source>
</evidence>
<dbReference type="PANTHER" id="PTHR24356">
    <property type="entry name" value="SERINE/THREONINE-PROTEIN KINASE"/>
    <property type="match status" value="1"/>
</dbReference>
<keyword evidence="14" id="KW-1185">Reference proteome</keyword>
<dbReference type="EMBL" id="NLAX01000008">
    <property type="protein sequence ID" value="PKS10662.1"/>
    <property type="molecule type" value="Genomic_DNA"/>
</dbReference>
<dbReference type="GO" id="GO:0004674">
    <property type="term" value="F:protein serine/threonine kinase activity"/>
    <property type="evidence" value="ECO:0007669"/>
    <property type="project" value="UniProtKB-KW"/>
</dbReference>
<dbReference type="EC" id="2.7.11.1" evidence="1"/>
<dbReference type="InterPro" id="IPR050236">
    <property type="entry name" value="Ser_Thr_kinase_AGC"/>
</dbReference>
<dbReference type="SMART" id="SM00220">
    <property type="entry name" value="S_TKc"/>
    <property type="match status" value="1"/>
</dbReference>
<feature type="domain" description="Protein kinase" evidence="12">
    <location>
        <begin position="243"/>
        <end position="460"/>
    </location>
</feature>
<evidence type="ECO:0000256" key="7">
    <source>
        <dbReference type="ARBA" id="ARBA00047899"/>
    </source>
</evidence>
<evidence type="ECO:0000256" key="1">
    <source>
        <dbReference type="ARBA" id="ARBA00012513"/>
    </source>
</evidence>
<dbReference type="AlphaFoldDB" id="A0A2N3NE75"/>
<comment type="catalytic activity">
    <reaction evidence="7">
        <text>L-threonyl-[protein] + ATP = O-phospho-L-threonyl-[protein] + ADP + H(+)</text>
        <dbReference type="Rhea" id="RHEA:46608"/>
        <dbReference type="Rhea" id="RHEA-COMP:11060"/>
        <dbReference type="Rhea" id="RHEA-COMP:11605"/>
        <dbReference type="ChEBI" id="CHEBI:15378"/>
        <dbReference type="ChEBI" id="CHEBI:30013"/>
        <dbReference type="ChEBI" id="CHEBI:30616"/>
        <dbReference type="ChEBI" id="CHEBI:61977"/>
        <dbReference type="ChEBI" id="CHEBI:456216"/>
        <dbReference type="EC" id="2.7.11.1"/>
    </reaction>
</comment>
<dbReference type="PROSITE" id="PS50011">
    <property type="entry name" value="PROTEIN_KINASE_DOM"/>
    <property type="match status" value="1"/>
</dbReference>
<dbReference type="InterPro" id="IPR017441">
    <property type="entry name" value="Protein_kinase_ATP_BS"/>
</dbReference>
<keyword evidence="4 9" id="KW-0547">Nucleotide-binding</keyword>
<evidence type="ECO:0000313" key="13">
    <source>
        <dbReference type="EMBL" id="PKS10662.1"/>
    </source>
</evidence>